<dbReference type="SMART" id="SM00369">
    <property type="entry name" value="LRR_TYP"/>
    <property type="match status" value="3"/>
</dbReference>
<gene>
    <name evidence="6" type="ORF">EX895_004512</name>
</gene>
<dbReference type="InterPro" id="IPR032675">
    <property type="entry name" value="LRR_dom_sf"/>
</dbReference>
<feature type="region of interest" description="Disordered" evidence="5">
    <location>
        <begin position="507"/>
        <end position="697"/>
    </location>
</feature>
<evidence type="ECO:0000313" key="6">
    <source>
        <dbReference type="EMBL" id="TKY86363.1"/>
    </source>
</evidence>
<feature type="compositionally biased region" description="Low complexity" evidence="5">
    <location>
        <begin position="545"/>
        <end position="556"/>
    </location>
</feature>
<dbReference type="GO" id="GO:0005737">
    <property type="term" value="C:cytoplasm"/>
    <property type="evidence" value="ECO:0007669"/>
    <property type="project" value="UniProtKB-SubCell"/>
</dbReference>
<dbReference type="PROSITE" id="PS51450">
    <property type="entry name" value="LRR"/>
    <property type="match status" value="2"/>
</dbReference>
<keyword evidence="4" id="KW-0677">Repeat</keyword>
<dbReference type="EMBL" id="SRRM01000017">
    <property type="protein sequence ID" value="TKY86363.1"/>
    <property type="molecule type" value="Genomic_DNA"/>
</dbReference>
<feature type="compositionally biased region" description="Basic and acidic residues" evidence="5">
    <location>
        <begin position="566"/>
        <end position="577"/>
    </location>
</feature>
<keyword evidence="7" id="KW-1185">Reference proteome</keyword>
<sequence length="919" mass="98744">MDSIPGDQWIGEYARWLRVHEAKLGDLAASTTAAKRNAAAAKIGRDAPPSTLSSTFWNVVTLGTAASAPANGSASLTARPMLLRQNPHNLYYLLIRFEALGLPVGSLDIKVPGAARPTSYFSYVAATATDKSRDDTMSISSMRSRMSVVSSSFSSSLSWFGTASSRPDPSRDVKYIYSCFTKIPSLRLGPIPARKLIQDFEDCPGQSAVPLDVFKNLQMLELDDVDPRTLLGWDRVCIQLRSLTCKKSNIEDLTVLLVDLVLLDAKRRRGEKVDMGRLRRAPPTDAGDNHSASNTDVEEDVTQAAAAAPKETIPTLPQDLPSLAWHFLRYLNLSSNNLTFIPAEPLLCLSGLTNLDLSSNLLNVVPPALSQLPALTSLNISDNLIDSVLGIYDALPAIRVLNLAKNRLESLCGVERLYTLQRIDLRGNAIYEAGEVGRLAPLAGIAEVWVKENPLEEELLDYRVECFAEFAQEGRSVLLDGEAAGFFERQRVAERVPNAAKLFSQADARESRLDTEAASGATRAGKKVAKEEVGEENEAQLAKDVATSSRTTTVVRNVRHRAPPRSAKEDNARDRGSELLQPGGEAGASDARSQSPSRNRDGARAQSGGVANNSAQQVNAKRRNQRVVELDTSPQKPRQRTLTESDRIKQAALAGNSSAAMESPEALTSQVRDGGSAQADGGGQQSPTRPAQKGKAGADVYAGAHGTMLFALPPGLTSPEKEGATRAGQVRTFTSRRNPMDSSTLGRKTAARPLASDLFATSSNAATAPTTAKNEEAGKAVEAAQPDVQPAVLARQRIARPRTGSAAALARRSRVTTSLYDPDLATPETSAATLGGVMEEEASQPATSTQTESASSNNTRSDAFRRRIEALKSEVGDDWLRLLARGGVEGDRNSVLLLEADPPAQKPTVKERKATRRVS</sequence>
<dbReference type="GeneID" id="40727407"/>
<dbReference type="AlphaFoldDB" id="A0A4U7KQ25"/>
<evidence type="ECO:0000256" key="2">
    <source>
        <dbReference type="ARBA" id="ARBA00022490"/>
    </source>
</evidence>
<dbReference type="InterPro" id="IPR003591">
    <property type="entry name" value="Leu-rich_rpt_typical-subtyp"/>
</dbReference>
<reference evidence="6 7" key="1">
    <citation type="submission" date="2019-05" db="EMBL/GenBank/DDBJ databases">
        <title>Sporisorium graminicola CBS 10092 draft sequencing and annotation.</title>
        <authorList>
            <person name="Solano-Gonzalez S."/>
            <person name="Caddick M.X."/>
            <person name="Darby A."/>
        </authorList>
    </citation>
    <scope>NUCLEOTIDE SEQUENCE [LARGE SCALE GENOMIC DNA]</scope>
    <source>
        <strain evidence="6 7">CBS 10092</strain>
    </source>
</reference>
<comment type="caution">
    <text evidence="6">The sequence shown here is derived from an EMBL/GenBank/DDBJ whole genome shotgun (WGS) entry which is preliminary data.</text>
</comment>
<keyword evidence="2" id="KW-0963">Cytoplasm</keyword>
<organism evidence="6 7">
    <name type="scientific">Sporisorium graminicola</name>
    <dbReference type="NCBI Taxonomy" id="280036"/>
    <lineage>
        <taxon>Eukaryota</taxon>
        <taxon>Fungi</taxon>
        <taxon>Dikarya</taxon>
        <taxon>Basidiomycota</taxon>
        <taxon>Ustilaginomycotina</taxon>
        <taxon>Ustilaginomycetes</taxon>
        <taxon>Ustilaginales</taxon>
        <taxon>Ustilaginaceae</taxon>
        <taxon>Sporisorium</taxon>
    </lineage>
</organism>
<feature type="region of interest" description="Disordered" evidence="5">
    <location>
        <begin position="278"/>
        <end position="310"/>
    </location>
</feature>
<dbReference type="RefSeq" id="XP_029738348.1">
    <property type="nucleotide sequence ID" value="XM_029885106.1"/>
</dbReference>
<feature type="compositionally biased region" description="Polar residues" evidence="5">
    <location>
        <begin position="609"/>
        <end position="619"/>
    </location>
</feature>
<feature type="compositionally biased region" description="Polar residues" evidence="5">
    <location>
        <begin position="655"/>
        <end position="671"/>
    </location>
</feature>
<proteinExistence type="predicted"/>
<dbReference type="KEGG" id="sgra:EX895_004512"/>
<protein>
    <submittedName>
        <fullName evidence="6">Uncharacterized protein</fullName>
    </submittedName>
</protein>
<dbReference type="PANTHER" id="PTHR15454">
    <property type="entry name" value="NISCHARIN RELATED"/>
    <property type="match status" value="1"/>
</dbReference>
<accession>A0A4U7KQ25</accession>
<evidence type="ECO:0000313" key="7">
    <source>
        <dbReference type="Proteomes" id="UP000306050"/>
    </source>
</evidence>
<evidence type="ECO:0000256" key="4">
    <source>
        <dbReference type="ARBA" id="ARBA00022737"/>
    </source>
</evidence>
<feature type="compositionally biased region" description="Polar residues" evidence="5">
    <location>
        <begin position="844"/>
        <end position="861"/>
    </location>
</feature>
<dbReference type="InterPro" id="IPR001611">
    <property type="entry name" value="Leu-rich_rpt"/>
</dbReference>
<feature type="region of interest" description="Disordered" evidence="5">
    <location>
        <begin position="839"/>
        <end position="861"/>
    </location>
</feature>
<dbReference type="OrthoDB" id="676979at2759"/>
<dbReference type="Gene3D" id="3.80.10.10">
    <property type="entry name" value="Ribonuclease Inhibitor"/>
    <property type="match status" value="1"/>
</dbReference>
<dbReference type="PANTHER" id="PTHR15454:SF69">
    <property type="entry name" value="SERINE_THREONINE-PROTEIN KINASE 11-INTERACTING PROTEIN"/>
    <property type="match status" value="1"/>
</dbReference>
<dbReference type="SUPFAM" id="SSF52058">
    <property type="entry name" value="L domain-like"/>
    <property type="match status" value="1"/>
</dbReference>
<name>A0A4U7KQ25_9BASI</name>
<feature type="region of interest" description="Disordered" evidence="5">
    <location>
        <begin position="898"/>
        <end position="919"/>
    </location>
</feature>
<dbReference type="Pfam" id="PF13855">
    <property type="entry name" value="LRR_8"/>
    <property type="match status" value="1"/>
</dbReference>
<evidence type="ECO:0000256" key="1">
    <source>
        <dbReference type="ARBA" id="ARBA00004496"/>
    </source>
</evidence>
<keyword evidence="3" id="KW-0433">Leucine-rich repeat</keyword>
<evidence type="ECO:0000256" key="3">
    <source>
        <dbReference type="ARBA" id="ARBA00022614"/>
    </source>
</evidence>
<comment type="subcellular location">
    <subcellularLocation>
        <location evidence="1">Cytoplasm</location>
    </subcellularLocation>
</comment>
<evidence type="ECO:0000256" key="5">
    <source>
        <dbReference type="SAM" id="MobiDB-lite"/>
    </source>
</evidence>
<dbReference type="Proteomes" id="UP000306050">
    <property type="component" value="Chromosome SGRAM_4"/>
</dbReference>